<dbReference type="AlphaFoldDB" id="A0A644ZC42"/>
<reference evidence="1" key="1">
    <citation type="submission" date="2019-08" db="EMBL/GenBank/DDBJ databases">
        <authorList>
            <person name="Kucharzyk K."/>
            <person name="Murdoch R.W."/>
            <person name="Higgins S."/>
            <person name="Loffler F."/>
        </authorList>
    </citation>
    <scope>NUCLEOTIDE SEQUENCE</scope>
</reference>
<name>A0A644ZC42_9ZZZZ</name>
<comment type="caution">
    <text evidence="1">The sequence shown here is derived from an EMBL/GenBank/DDBJ whole genome shotgun (WGS) entry which is preliminary data.</text>
</comment>
<evidence type="ECO:0000313" key="1">
    <source>
        <dbReference type="EMBL" id="MPM35454.1"/>
    </source>
</evidence>
<accession>A0A644ZC42</accession>
<organism evidence="1">
    <name type="scientific">bioreactor metagenome</name>
    <dbReference type="NCBI Taxonomy" id="1076179"/>
    <lineage>
        <taxon>unclassified sequences</taxon>
        <taxon>metagenomes</taxon>
        <taxon>ecological metagenomes</taxon>
    </lineage>
</organism>
<protein>
    <submittedName>
        <fullName evidence="1">Uncharacterized protein</fullName>
    </submittedName>
</protein>
<proteinExistence type="predicted"/>
<gene>
    <name evidence="1" type="ORF">SDC9_82046</name>
</gene>
<dbReference type="EMBL" id="VSSQ01007291">
    <property type="protein sequence ID" value="MPM35454.1"/>
    <property type="molecule type" value="Genomic_DNA"/>
</dbReference>
<sequence length="49" mass="5572">MFLTFFFFDERYNITPMPAINVASFVMFNETKNAVTVVPMLAPIIIPTA</sequence>